<protein>
    <submittedName>
        <fullName evidence="3">Cellulose biosynthesis protein BcsQ</fullName>
    </submittedName>
    <submittedName>
        <fullName evidence="2">Cobyrinic acid a,c-diamide synthase</fullName>
    </submittedName>
</protein>
<keyword evidence="5" id="KW-1185">Reference proteome</keyword>
<dbReference type="EMBL" id="FRCA01000001">
    <property type="protein sequence ID" value="SHL32123.1"/>
    <property type="molecule type" value="Genomic_DNA"/>
</dbReference>
<dbReference type="Proteomes" id="UP000184123">
    <property type="component" value="Unassembled WGS sequence"/>
</dbReference>
<gene>
    <name evidence="2" type="ORF">HCU01_06490</name>
    <name evidence="3" type="ORF">SAMN05660971_00189</name>
</gene>
<dbReference type="AlphaFoldDB" id="A0A1M6ZP56"/>
<dbReference type="Proteomes" id="UP000321726">
    <property type="component" value="Unassembled WGS sequence"/>
</dbReference>
<dbReference type="Pfam" id="PF13614">
    <property type="entry name" value="AAA_31"/>
    <property type="match status" value="1"/>
</dbReference>
<dbReference type="PANTHER" id="PTHR13696">
    <property type="entry name" value="P-LOOP CONTAINING NUCLEOSIDE TRIPHOSPHATE HYDROLASE"/>
    <property type="match status" value="1"/>
</dbReference>
<dbReference type="InterPro" id="IPR027417">
    <property type="entry name" value="P-loop_NTPase"/>
</dbReference>
<dbReference type="EMBL" id="BJXU01000020">
    <property type="protein sequence ID" value="GEN22700.1"/>
    <property type="molecule type" value="Genomic_DNA"/>
</dbReference>
<dbReference type="SUPFAM" id="SSF52540">
    <property type="entry name" value="P-loop containing nucleoside triphosphate hydrolases"/>
    <property type="match status" value="1"/>
</dbReference>
<dbReference type="Gene3D" id="3.40.50.300">
    <property type="entry name" value="P-loop containing nucleotide triphosphate hydrolases"/>
    <property type="match status" value="1"/>
</dbReference>
<reference evidence="2 5" key="2">
    <citation type="submission" date="2019-07" db="EMBL/GenBank/DDBJ databases">
        <title>Whole genome shotgun sequence of Halomonas cupida NBRC 102219.</title>
        <authorList>
            <person name="Hosoyama A."/>
            <person name="Uohara A."/>
            <person name="Ohji S."/>
            <person name="Ichikawa N."/>
        </authorList>
    </citation>
    <scope>NUCLEOTIDE SEQUENCE [LARGE SCALE GENOMIC DNA]</scope>
    <source>
        <strain evidence="2 5">NBRC 102219</strain>
    </source>
</reference>
<evidence type="ECO:0000313" key="4">
    <source>
        <dbReference type="Proteomes" id="UP000184123"/>
    </source>
</evidence>
<dbReference type="PIRSF" id="PIRSF009320">
    <property type="entry name" value="Nuc_binding_HP_1000"/>
    <property type="match status" value="1"/>
</dbReference>
<dbReference type="PANTHER" id="PTHR13696:SF52">
    <property type="entry name" value="PARA FAMILY PROTEIN CT_582"/>
    <property type="match status" value="1"/>
</dbReference>
<evidence type="ECO:0000313" key="3">
    <source>
        <dbReference type="EMBL" id="SHL32123.1"/>
    </source>
</evidence>
<proteinExistence type="predicted"/>
<reference evidence="3 4" key="1">
    <citation type="submission" date="2016-11" db="EMBL/GenBank/DDBJ databases">
        <authorList>
            <person name="Jaros S."/>
            <person name="Januszkiewicz K."/>
            <person name="Wedrychowicz H."/>
        </authorList>
    </citation>
    <scope>NUCLEOTIDE SEQUENCE [LARGE SCALE GENOMIC DNA]</scope>
    <source>
        <strain evidence="3 4">DSM 4740</strain>
    </source>
</reference>
<organism evidence="3 4">
    <name type="scientific">Halomonas cupida</name>
    <dbReference type="NCBI Taxonomy" id="44933"/>
    <lineage>
        <taxon>Bacteria</taxon>
        <taxon>Pseudomonadati</taxon>
        <taxon>Pseudomonadota</taxon>
        <taxon>Gammaproteobacteria</taxon>
        <taxon>Oceanospirillales</taxon>
        <taxon>Halomonadaceae</taxon>
        <taxon>Halomonas</taxon>
    </lineage>
</organism>
<sequence>MRMVSLYSIKGGVGKTASAVNLAAEAAHKGLRVLLWDLDPQAATTFYLQIKPRIRGGVEKLVKGKSSWDKVIRTTSLENLDVLPASLASREMDQLLEKRGTSHLRQMLKEVRKEYDLVVLDCPPTLSHLSENMFTSVDALLVPMVPTTLSLRTLEQLQKFLDEHDLPCPLWPFVTLADRRRSMHVEIINNLGKDWPLRLSTVIPAASVVERMGVERAPVREFAPASPACRAYESLWSELHQRLQL</sequence>
<dbReference type="STRING" id="44933.SAMN05660971_00189"/>
<evidence type="ECO:0000313" key="5">
    <source>
        <dbReference type="Proteomes" id="UP000321726"/>
    </source>
</evidence>
<dbReference type="InterPro" id="IPR025669">
    <property type="entry name" value="AAA_dom"/>
</dbReference>
<name>A0A1M6ZP56_9GAMM</name>
<dbReference type="InterPro" id="IPR050678">
    <property type="entry name" value="DNA_Partitioning_ATPase"/>
</dbReference>
<dbReference type="CDD" id="cd02042">
    <property type="entry name" value="ParAB_family"/>
    <property type="match status" value="1"/>
</dbReference>
<feature type="domain" description="AAA" evidence="1">
    <location>
        <begin position="1"/>
        <end position="162"/>
    </location>
</feature>
<evidence type="ECO:0000259" key="1">
    <source>
        <dbReference type="Pfam" id="PF13614"/>
    </source>
</evidence>
<dbReference type="RefSeq" id="WP_073433155.1">
    <property type="nucleotide sequence ID" value="NZ_BJXU01000020.1"/>
</dbReference>
<dbReference type="OrthoDB" id="9799330at2"/>
<evidence type="ECO:0000313" key="2">
    <source>
        <dbReference type="EMBL" id="GEN22700.1"/>
    </source>
</evidence>
<accession>A0A1M6ZP56</accession>